<name>A0AAP2Z8U7_9EURY</name>
<evidence type="ECO:0000256" key="1">
    <source>
        <dbReference type="SAM" id="Phobius"/>
    </source>
</evidence>
<proteinExistence type="predicted"/>
<dbReference type="Pfam" id="PF24020">
    <property type="entry name" value="DUF7333"/>
    <property type="match status" value="1"/>
</dbReference>
<dbReference type="RefSeq" id="WP_342809164.1">
    <property type="nucleotide sequence ID" value="NZ_JAOPJZ010000010.1"/>
</dbReference>
<dbReference type="Proteomes" id="UP001321047">
    <property type="component" value="Unassembled WGS sequence"/>
</dbReference>
<organism evidence="2 3">
    <name type="scientific">Natronosalvus hydrolyticus</name>
    <dbReference type="NCBI Taxonomy" id="2979988"/>
    <lineage>
        <taxon>Archaea</taxon>
        <taxon>Methanobacteriati</taxon>
        <taxon>Methanobacteriota</taxon>
        <taxon>Stenosarchaea group</taxon>
        <taxon>Halobacteria</taxon>
        <taxon>Halobacteriales</taxon>
        <taxon>Natrialbaceae</taxon>
        <taxon>Natronosalvus</taxon>
    </lineage>
</organism>
<gene>
    <name evidence="2" type="ORF">OB919_12760</name>
</gene>
<sequence length="66" mass="6910">MALEFDLPKTVAAFVLIVAIGVGILLTMPMGMTTDTVLMMVLPSMAAFGAIALAIGVKHGEYRATQ</sequence>
<reference evidence="2 3" key="1">
    <citation type="submission" date="2022-09" db="EMBL/GenBank/DDBJ databases">
        <title>Enrichment on poylsaccharides allowed isolation of novel metabolic and taxonomic groups of Haloarchaea.</title>
        <authorList>
            <person name="Sorokin D.Y."/>
            <person name="Elcheninov A.G."/>
            <person name="Khizhniak T.V."/>
            <person name="Kolganova T.V."/>
            <person name="Kublanov I.V."/>
        </authorList>
    </citation>
    <scope>NUCLEOTIDE SEQUENCE [LARGE SCALE GENOMIC DNA]</scope>
    <source>
        <strain evidence="2 3">AArc-curdl1</strain>
    </source>
</reference>
<evidence type="ECO:0000313" key="2">
    <source>
        <dbReference type="EMBL" id="MCU4752836.1"/>
    </source>
</evidence>
<comment type="caution">
    <text evidence="2">The sequence shown here is derived from an EMBL/GenBank/DDBJ whole genome shotgun (WGS) entry which is preliminary data.</text>
</comment>
<keyword evidence="1" id="KW-0472">Membrane</keyword>
<dbReference type="AlphaFoldDB" id="A0AAP2Z8U7"/>
<dbReference type="EMBL" id="JAOPJZ010000010">
    <property type="protein sequence ID" value="MCU4752836.1"/>
    <property type="molecule type" value="Genomic_DNA"/>
</dbReference>
<dbReference type="InterPro" id="IPR055757">
    <property type="entry name" value="DUF7333"/>
</dbReference>
<keyword evidence="1" id="KW-1133">Transmembrane helix</keyword>
<keyword evidence="1" id="KW-0812">Transmembrane</keyword>
<feature type="transmembrane region" description="Helical" evidence="1">
    <location>
        <begin position="37"/>
        <end position="57"/>
    </location>
</feature>
<protein>
    <submittedName>
        <fullName evidence="2">Uncharacterized protein</fullName>
    </submittedName>
</protein>
<evidence type="ECO:0000313" key="3">
    <source>
        <dbReference type="Proteomes" id="UP001321047"/>
    </source>
</evidence>
<feature type="transmembrane region" description="Helical" evidence="1">
    <location>
        <begin position="12"/>
        <end position="31"/>
    </location>
</feature>
<keyword evidence="3" id="KW-1185">Reference proteome</keyword>
<accession>A0AAP2Z8U7</accession>